<feature type="domain" description="UvrD-like helicase C-terminal" evidence="7">
    <location>
        <begin position="583"/>
        <end position="638"/>
    </location>
</feature>
<proteinExistence type="predicted"/>
<gene>
    <name evidence="8" type="ORF">EBQ26_06550</name>
</gene>
<feature type="compositionally biased region" description="Basic and acidic residues" evidence="5">
    <location>
        <begin position="666"/>
        <end position="679"/>
    </location>
</feature>
<evidence type="ECO:0000256" key="1">
    <source>
        <dbReference type="ARBA" id="ARBA00022741"/>
    </source>
</evidence>
<evidence type="ECO:0000259" key="6">
    <source>
        <dbReference type="Pfam" id="PF08378"/>
    </source>
</evidence>
<protein>
    <submittedName>
        <fullName evidence="8">DUF2075 domain-containing protein</fullName>
    </submittedName>
</protein>
<dbReference type="PANTHER" id="PTHR11070:SF45">
    <property type="entry name" value="DNA 3'-5' HELICASE"/>
    <property type="match status" value="1"/>
</dbReference>
<dbReference type="GO" id="GO:0005829">
    <property type="term" value="C:cytosol"/>
    <property type="evidence" value="ECO:0007669"/>
    <property type="project" value="TreeGrafter"/>
</dbReference>
<keyword evidence="1" id="KW-0547">Nucleotide-binding</keyword>
<dbReference type="EMBL" id="RDQM01000007">
    <property type="protein sequence ID" value="RMW98513.1"/>
    <property type="molecule type" value="Genomic_DNA"/>
</dbReference>
<evidence type="ECO:0000256" key="5">
    <source>
        <dbReference type="SAM" id="MobiDB-lite"/>
    </source>
</evidence>
<reference evidence="8 9" key="1">
    <citation type="submission" date="2018-10" db="EMBL/GenBank/DDBJ databases">
        <title>Comamonadaceae CDC group NO-1 genome sequencing and assembly.</title>
        <authorList>
            <person name="Bernier A.-M."/>
            <person name="Bernard K."/>
        </authorList>
    </citation>
    <scope>NUCLEOTIDE SEQUENCE [LARGE SCALE GENOMIC DNA]</scope>
    <source>
        <strain evidence="8 9">NML970147</strain>
    </source>
</reference>
<evidence type="ECO:0000313" key="8">
    <source>
        <dbReference type="EMBL" id="RMW98513.1"/>
    </source>
</evidence>
<name>A0A3M6Q5P7_9BURK</name>
<feature type="domain" description="NERD" evidence="6">
    <location>
        <begin position="45"/>
        <end position="141"/>
    </location>
</feature>
<dbReference type="AlphaFoldDB" id="A0A3M6Q5P7"/>
<dbReference type="GO" id="GO:0000725">
    <property type="term" value="P:recombinational repair"/>
    <property type="evidence" value="ECO:0007669"/>
    <property type="project" value="TreeGrafter"/>
</dbReference>
<feature type="region of interest" description="Disordered" evidence="5">
    <location>
        <begin position="662"/>
        <end position="685"/>
    </location>
</feature>
<accession>A0A3M6Q5P7</accession>
<dbReference type="PANTHER" id="PTHR11070">
    <property type="entry name" value="UVRD / RECB / PCRA DNA HELICASE FAMILY MEMBER"/>
    <property type="match status" value="1"/>
</dbReference>
<evidence type="ECO:0000313" key="9">
    <source>
        <dbReference type="Proteomes" id="UP000267521"/>
    </source>
</evidence>
<dbReference type="Proteomes" id="UP000267521">
    <property type="component" value="Unassembled WGS sequence"/>
</dbReference>
<keyword evidence="4" id="KW-0067">ATP-binding</keyword>
<evidence type="ECO:0000256" key="2">
    <source>
        <dbReference type="ARBA" id="ARBA00022801"/>
    </source>
</evidence>
<dbReference type="InterPro" id="IPR027417">
    <property type="entry name" value="P-loop_NTPase"/>
</dbReference>
<dbReference type="CDD" id="cd18807">
    <property type="entry name" value="SF1_C_UvrD"/>
    <property type="match status" value="1"/>
</dbReference>
<dbReference type="Pfam" id="PF13245">
    <property type="entry name" value="AAA_19"/>
    <property type="match status" value="1"/>
</dbReference>
<sequence>MWAYSCSGSPFLVCLQITVIIDYRSGRAMALFPQIYSRIHKRCENAGERLVLEQLRRCLGDDCIVWHDIPVGPLQRRPDFVIFNPSRGVLVLEVKHWKLSSIHGGSRTRVQLLLEGGITSCQHPQEQAYQCALQINNVLARDARLKQTEAPYQGQCAVPYGWGAVMSNVHQSQWQDTDAQALFPAERTLTRDDLGSTVAPEAFQERLWSLFTARFPTALTPPQQDRVRWHLFPEIRITHPSATPRAGVRTADQQAAQQAELFAIPDLMQVMDLNQEQTARTLGRGHRVIHGAAGSGKTMILVYRARYLAQQALGQPVLVLCYNRPLADRIAHQLAAHGVAPERVVVRTFHAWCEDMLRQHHIAPPACARRSPEYFQSLTEQVERALHTGQLPQGQYAALLIDEAHDFDAAWLRIAAQMVNPQTRSLLVLYDDAQSIYKPSQKRFSFASVGIEAKGRTSILRLNYRNTVEVLALAMQCANTLLTEVGESDAHMQRIRPASAGRRGPMPQLLRFANGRDEAQALAEHIAALVEAGTPPEDIAVLCRDKYNWAMLQTELSRRDIPWQTRGQRNSRGQNGNIDWGERSVKLLSMHASKGLEFPHVFLMRVDLMPGKHPLEEELRVLYVAMTRATERLTLSCAGDSDIVQRVQSALHAIADWDASEETAGPDEHHKIINQEKKFPPILAN</sequence>
<dbReference type="InterPro" id="IPR000212">
    <property type="entry name" value="DNA_helicase_UvrD/REP"/>
</dbReference>
<dbReference type="Pfam" id="PF08378">
    <property type="entry name" value="NERD"/>
    <property type="match status" value="1"/>
</dbReference>
<dbReference type="Gene3D" id="3.40.50.300">
    <property type="entry name" value="P-loop containing nucleotide triphosphate hydrolases"/>
    <property type="match status" value="2"/>
</dbReference>
<dbReference type="GO" id="GO:0016787">
    <property type="term" value="F:hydrolase activity"/>
    <property type="evidence" value="ECO:0007669"/>
    <property type="project" value="UniProtKB-KW"/>
</dbReference>
<dbReference type="InterPro" id="IPR014017">
    <property type="entry name" value="DNA_helicase_UvrD-like_C"/>
</dbReference>
<dbReference type="GO" id="GO:0005524">
    <property type="term" value="F:ATP binding"/>
    <property type="evidence" value="ECO:0007669"/>
    <property type="project" value="UniProtKB-KW"/>
</dbReference>
<dbReference type="GO" id="GO:0003677">
    <property type="term" value="F:DNA binding"/>
    <property type="evidence" value="ECO:0007669"/>
    <property type="project" value="InterPro"/>
</dbReference>
<dbReference type="SUPFAM" id="SSF52540">
    <property type="entry name" value="P-loop containing nucleoside triphosphate hydrolases"/>
    <property type="match status" value="1"/>
</dbReference>
<dbReference type="GO" id="GO:0043138">
    <property type="term" value="F:3'-5' DNA helicase activity"/>
    <property type="evidence" value="ECO:0007669"/>
    <property type="project" value="TreeGrafter"/>
</dbReference>
<evidence type="ECO:0000259" key="7">
    <source>
        <dbReference type="Pfam" id="PF13361"/>
    </source>
</evidence>
<evidence type="ECO:0000256" key="3">
    <source>
        <dbReference type="ARBA" id="ARBA00022806"/>
    </source>
</evidence>
<keyword evidence="2" id="KW-0378">Hydrolase</keyword>
<evidence type="ECO:0000256" key="4">
    <source>
        <dbReference type="ARBA" id="ARBA00022840"/>
    </source>
</evidence>
<comment type="caution">
    <text evidence="8">The sequence shown here is derived from an EMBL/GenBank/DDBJ whole genome shotgun (WGS) entry which is preliminary data.</text>
</comment>
<dbReference type="InterPro" id="IPR011528">
    <property type="entry name" value="NERD"/>
</dbReference>
<dbReference type="Pfam" id="PF13361">
    <property type="entry name" value="UvrD_C"/>
    <property type="match status" value="2"/>
</dbReference>
<keyword evidence="3" id="KW-0347">Helicase</keyword>
<organism evidence="8 9">
    <name type="scientific">Allofranklinella schreckenbergeri</name>
    <dbReference type="NCBI Taxonomy" id="1076744"/>
    <lineage>
        <taxon>Bacteria</taxon>
        <taxon>Pseudomonadati</taxon>
        <taxon>Pseudomonadota</taxon>
        <taxon>Betaproteobacteria</taxon>
        <taxon>Burkholderiales</taxon>
        <taxon>Comamonadaceae</taxon>
        <taxon>Allofranklinella</taxon>
    </lineage>
</organism>
<feature type="domain" description="UvrD-like helicase C-terminal" evidence="7">
    <location>
        <begin position="460"/>
        <end position="568"/>
    </location>
</feature>